<dbReference type="Proteomes" id="UP001595909">
    <property type="component" value="Unassembled WGS sequence"/>
</dbReference>
<keyword evidence="3" id="KW-1185">Reference proteome</keyword>
<dbReference type="PANTHER" id="PTHR43064">
    <property type="entry name" value="PHOSPHORIBOSYLAMINOIMIDAZOLE CARBOXYLASE-RELATED"/>
    <property type="match status" value="1"/>
</dbReference>
<dbReference type="Gene3D" id="3.40.50.1970">
    <property type="match status" value="1"/>
</dbReference>
<accession>A0ABV9RMS7</accession>
<feature type="domain" description="PurE" evidence="1">
    <location>
        <begin position="88"/>
        <end position="217"/>
    </location>
</feature>
<dbReference type="RefSeq" id="WP_274191282.1">
    <property type="nucleotide sequence ID" value="NZ_BAABHN010000041.1"/>
</dbReference>
<dbReference type="SMART" id="SM01001">
    <property type="entry name" value="AIRC"/>
    <property type="match status" value="1"/>
</dbReference>
<dbReference type="SUPFAM" id="SSF52255">
    <property type="entry name" value="N5-CAIR mutase (phosphoribosylaminoimidazole carboxylase, PurE)"/>
    <property type="match status" value="1"/>
</dbReference>
<dbReference type="InterPro" id="IPR039476">
    <property type="entry name" value="P2CMN_synthase_LarB"/>
</dbReference>
<reference evidence="3" key="1">
    <citation type="journal article" date="2019" name="Int. J. Syst. Evol. Microbiol.">
        <title>The Global Catalogue of Microorganisms (GCM) 10K type strain sequencing project: providing services to taxonomists for standard genome sequencing and annotation.</title>
        <authorList>
            <consortium name="The Broad Institute Genomics Platform"/>
            <consortium name="The Broad Institute Genome Sequencing Center for Infectious Disease"/>
            <person name="Wu L."/>
            <person name="Ma J."/>
        </authorList>
    </citation>
    <scope>NUCLEOTIDE SEQUENCE [LARGE SCALE GENOMIC DNA]</scope>
    <source>
        <strain evidence="3">CCUG 50347</strain>
    </source>
</reference>
<comment type="caution">
    <text evidence="2">The sequence shown here is derived from an EMBL/GenBank/DDBJ whole genome shotgun (WGS) entry which is preliminary data.</text>
</comment>
<dbReference type="EMBL" id="JBHSIM010000041">
    <property type="protein sequence ID" value="MFC4834697.1"/>
    <property type="molecule type" value="Genomic_DNA"/>
</dbReference>
<protein>
    <submittedName>
        <fullName evidence="2">Nickel pincer cofactor biosynthesis protein LarB</fullName>
    </submittedName>
</protein>
<sequence length="218" mass="21885">MSEPHDALPDGGRRARTGVPEVVFAQGKTPERTLALLAELRRLDPDGPALATRCPDEVLDRAPDAFDDVTVDRVGRTVTVGALPPPVGDVVVLTAGTTDVPVAREATATLAALGVGARLVADVGVAGLHRLLSRIEDIGRADVVIAVAGMDGALPGVVAGLVPAPVIGVPTSMGYGVAAGGRAALATMLAACSPGVVVVNIDNGFGAAAHVVKIVHRG</sequence>
<name>A0ABV9RMS7_9PSEU</name>
<dbReference type="NCBIfam" id="NF033503">
    <property type="entry name" value="LarB"/>
    <property type="match status" value="1"/>
</dbReference>
<evidence type="ECO:0000259" key="1">
    <source>
        <dbReference type="SMART" id="SM01001"/>
    </source>
</evidence>
<evidence type="ECO:0000313" key="3">
    <source>
        <dbReference type="Proteomes" id="UP001595909"/>
    </source>
</evidence>
<dbReference type="PANTHER" id="PTHR43064:SF1">
    <property type="entry name" value="SLL1489 PROTEIN"/>
    <property type="match status" value="1"/>
</dbReference>
<proteinExistence type="predicted"/>
<gene>
    <name evidence="2" type="primary">larB</name>
    <name evidence="2" type="ORF">ACFPEL_19950</name>
</gene>
<dbReference type="InterPro" id="IPR000031">
    <property type="entry name" value="PurE_dom"/>
</dbReference>
<dbReference type="Pfam" id="PF00731">
    <property type="entry name" value="AIRC"/>
    <property type="match status" value="1"/>
</dbReference>
<organism evidence="2 3">
    <name type="scientific">Actinomycetospora chibensis</name>
    <dbReference type="NCBI Taxonomy" id="663606"/>
    <lineage>
        <taxon>Bacteria</taxon>
        <taxon>Bacillati</taxon>
        <taxon>Actinomycetota</taxon>
        <taxon>Actinomycetes</taxon>
        <taxon>Pseudonocardiales</taxon>
        <taxon>Pseudonocardiaceae</taxon>
        <taxon>Actinomycetospora</taxon>
    </lineage>
</organism>
<evidence type="ECO:0000313" key="2">
    <source>
        <dbReference type="EMBL" id="MFC4834697.1"/>
    </source>
</evidence>